<dbReference type="RefSeq" id="WP_088471290.1">
    <property type="nucleotide sequence ID" value="NZ_NISJ01000001.1"/>
</dbReference>
<dbReference type="InterPro" id="IPR007374">
    <property type="entry name" value="ASCH_domain"/>
</dbReference>
<gene>
    <name evidence="2" type="ORF">CDQ91_03570</name>
</gene>
<keyword evidence="3" id="KW-1185">Reference proteome</keyword>
<dbReference type="EMBL" id="NISJ01000001">
    <property type="protein sequence ID" value="OWR01477.1"/>
    <property type="molecule type" value="Genomic_DNA"/>
</dbReference>
<dbReference type="PANTHER" id="PTHR39203">
    <property type="entry name" value="CYTOPLASMIC PROTEIN-RELATED"/>
    <property type="match status" value="1"/>
</dbReference>
<proteinExistence type="predicted"/>
<dbReference type="Gene3D" id="3.10.400.10">
    <property type="entry name" value="Sulfate adenylyltransferase"/>
    <property type="match status" value="1"/>
</dbReference>
<organism evidence="2 3">
    <name type="scientific">Sphingopyxis witflariensis</name>
    <dbReference type="NCBI Taxonomy" id="173675"/>
    <lineage>
        <taxon>Bacteria</taxon>
        <taxon>Pseudomonadati</taxon>
        <taxon>Pseudomonadota</taxon>
        <taxon>Alphaproteobacteria</taxon>
        <taxon>Sphingomonadales</taxon>
        <taxon>Sphingomonadaceae</taxon>
        <taxon>Sphingopyxis</taxon>
    </lineage>
</organism>
<dbReference type="InterPro" id="IPR015947">
    <property type="entry name" value="PUA-like_sf"/>
</dbReference>
<accession>A0A246K653</accession>
<dbReference type="OrthoDB" id="9807542at2"/>
<dbReference type="AlphaFoldDB" id="A0A246K653"/>
<comment type="caution">
    <text evidence="2">The sequence shown here is derived from an EMBL/GenBank/DDBJ whole genome shotgun (WGS) entry which is preliminary data.</text>
</comment>
<dbReference type="PIRSF" id="PIRSF021320">
    <property type="entry name" value="DUF984"/>
    <property type="match status" value="1"/>
</dbReference>
<evidence type="ECO:0000259" key="1">
    <source>
        <dbReference type="SMART" id="SM01022"/>
    </source>
</evidence>
<evidence type="ECO:0000313" key="3">
    <source>
        <dbReference type="Proteomes" id="UP000197097"/>
    </source>
</evidence>
<dbReference type="Pfam" id="PF04266">
    <property type="entry name" value="ASCH"/>
    <property type="match status" value="1"/>
</dbReference>
<name>A0A246K653_9SPHN</name>
<sequence length="152" mass="17088">MHPSVPLLWQRFRVFNPSAPADLPDAFHFCDNQEDANTCANLVVAGRKRATASSLAELEITGVALPKVDDYAIVTDWEGQAKAVIQTKSIDVKTFIEVTEDFAREEGEGDLTLGWWRTAHRAYYERVLAGSQYQVHDELQIACERFEVVMTA</sequence>
<dbReference type="Proteomes" id="UP000197097">
    <property type="component" value="Unassembled WGS sequence"/>
</dbReference>
<dbReference type="SMART" id="SM01022">
    <property type="entry name" value="ASCH"/>
    <property type="match status" value="1"/>
</dbReference>
<dbReference type="CDD" id="cd06553">
    <property type="entry name" value="ASCH_Ef3133_like"/>
    <property type="match status" value="1"/>
</dbReference>
<dbReference type="PANTHER" id="PTHR39203:SF1">
    <property type="entry name" value="CYTOPLASMIC PROTEIN"/>
    <property type="match status" value="1"/>
</dbReference>
<feature type="domain" description="ASCH" evidence="1">
    <location>
        <begin position="27"/>
        <end position="150"/>
    </location>
</feature>
<dbReference type="InterPro" id="IPR009326">
    <property type="entry name" value="DUF984"/>
</dbReference>
<reference evidence="2 3" key="1">
    <citation type="journal article" date="2002" name="Int. J. Syst. Evol. Microbiol.">
        <title>Sphingopyxis witflariensis sp. nov., isolated from activated sludge.</title>
        <authorList>
            <person name="Kampfer P."/>
            <person name="Witzenberger R."/>
            <person name="Denner E.B."/>
            <person name="Busse H.J."/>
            <person name="Neef A."/>
        </authorList>
    </citation>
    <scope>NUCLEOTIDE SEQUENCE [LARGE SCALE GENOMIC DNA]</scope>
    <source>
        <strain evidence="2 3">DSM 14551</strain>
    </source>
</reference>
<protein>
    <submittedName>
        <fullName evidence="2">RNA-binding protein</fullName>
    </submittedName>
</protein>
<dbReference type="SUPFAM" id="SSF88697">
    <property type="entry name" value="PUA domain-like"/>
    <property type="match status" value="1"/>
</dbReference>
<evidence type="ECO:0000313" key="2">
    <source>
        <dbReference type="EMBL" id="OWR01477.1"/>
    </source>
</evidence>